<gene>
    <name evidence="2" type="ORF">TNCT_592961</name>
</gene>
<feature type="compositionally biased region" description="Basic and acidic residues" evidence="1">
    <location>
        <begin position="34"/>
        <end position="55"/>
    </location>
</feature>
<accession>A0A8X6HV05</accession>
<feature type="region of interest" description="Disordered" evidence="1">
    <location>
        <begin position="34"/>
        <end position="62"/>
    </location>
</feature>
<organism evidence="2 3">
    <name type="scientific">Trichonephila clavata</name>
    <name type="common">Joro spider</name>
    <name type="synonym">Nephila clavata</name>
    <dbReference type="NCBI Taxonomy" id="2740835"/>
    <lineage>
        <taxon>Eukaryota</taxon>
        <taxon>Metazoa</taxon>
        <taxon>Ecdysozoa</taxon>
        <taxon>Arthropoda</taxon>
        <taxon>Chelicerata</taxon>
        <taxon>Arachnida</taxon>
        <taxon>Araneae</taxon>
        <taxon>Araneomorphae</taxon>
        <taxon>Entelegynae</taxon>
        <taxon>Araneoidea</taxon>
        <taxon>Nephilidae</taxon>
        <taxon>Trichonephila</taxon>
    </lineage>
</organism>
<sequence>MFVFTFILQKQHEDDVTSFIIKIQTRVASINMPHLRENSVSKPKLHDASTGRDPKQSTGNKSLILYQPGYHQSTLVARYLIHRS</sequence>
<reference evidence="2" key="1">
    <citation type="submission" date="2020-07" db="EMBL/GenBank/DDBJ databases">
        <title>Multicomponent nature underlies the extraordinary mechanical properties of spider dragline silk.</title>
        <authorList>
            <person name="Kono N."/>
            <person name="Nakamura H."/>
            <person name="Mori M."/>
            <person name="Yoshida Y."/>
            <person name="Ohtoshi R."/>
            <person name="Malay A.D."/>
            <person name="Moran D.A.P."/>
            <person name="Tomita M."/>
            <person name="Numata K."/>
            <person name="Arakawa K."/>
        </authorList>
    </citation>
    <scope>NUCLEOTIDE SEQUENCE</scope>
</reference>
<keyword evidence="3" id="KW-1185">Reference proteome</keyword>
<dbReference type="EMBL" id="BMAO01039320">
    <property type="protein sequence ID" value="GFR30587.1"/>
    <property type="molecule type" value="Genomic_DNA"/>
</dbReference>
<evidence type="ECO:0000256" key="1">
    <source>
        <dbReference type="SAM" id="MobiDB-lite"/>
    </source>
</evidence>
<dbReference type="Proteomes" id="UP000887116">
    <property type="component" value="Unassembled WGS sequence"/>
</dbReference>
<dbReference type="AlphaFoldDB" id="A0A8X6HV05"/>
<proteinExistence type="predicted"/>
<name>A0A8X6HV05_TRICU</name>
<protein>
    <submittedName>
        <fullName evidence="2">Uncharacterized protein</fullName>
    </submittedName>
</protein>
<comment type="caution">
    <text evidence="2">The sequence shown here is derived from an EMBL/GenBank/DDBJ whole genome shotgun (WGS) entry which is preliminary data.</text>
</comment>
<evidence type="ECO:0000313" key="3">
    <source>
        <dbReference type="Proteomes" id="UP000887116"/>
    </source>
</evidence>
<evidence type="ECO:0000313" key="2">
    <source>
        <dbReference type="EMBL" id="GFR30587.1"/>
    </source>
</evidence>